<evidence type="ECO:0000313" key="2">
    <source>
        <dbReference type="EMBL" id="PIR45706.1"/>
    </source>
</evidence>
<feature type="transmembrane region" description="Helical" evidence="1">
    <location>
        <begin position="66"/>
        <end position="86"/>
    </location>
</feature>
<organism evidence="2 3">
    <name type="scientific">Candidatus Vogelbacteria bacterium CG10_big_fil_rev_8_21_14_0_10_49_38</name>
    <dbReference type="NCBI Taxonomy" id="1975043"/>
    <lineage>
        <taxon>Bacteria</taxon>
        <taxon>Candidatus Vogeliibacteriota</taxon>
    </lineage>
</organism>
<keyword evidence="1" id="KW-0812">Transmembrane</keyword>
<keyword evidence="1" id="KW-0472">Membrane</keyword>
<comment type="caution">
    <text evidence="2">The sequence shown here is derived from an EMBL/GenBank/DDBJ whole genome shotgun (WGS) entry which is preliminary data.</text>
</comment>
<evidence type="ECO:0000256" key="1">
    <source>
        <dbReference type="SAM" id="Phobius"/>
    </source>
</evidence>
<feature type="transmembrane region" description="Helical" evidence="1">
    <location>
        <begin position="5"/>
        <end position="24"/>
    </location>
</feature>
<accession>A0A2H0RH17</accession>
<dbReference type="Proteomes" id="UP000230431">
    <property type="component" value="Unassembled WGS sequence"/>
</dbReference>
<gene>
    <name evidence="2" type="ORF">COV08_03505</name>
</gene>
<sequence length="126" mass="13560">MKNILIINTGVFLSVAILHLMRAFYGWTAVVGGAEIGLGVSLLAVLLAGSLAWFNWRLVGLKSREVWLKLILVLLALDASAVLYSWSIDLTYFGLSRGVLLAIGLVEVVAVVGLAAYLGRVKKVYG</sequence>
<feature type="transmembrane region" description="Helical" evidence="1">
    <location>
        <begin position="36"/>
        <end position="54"/>
    </location>
</feature>
<feature type="transmembrane region" description="Helical" evidence="1">
    <location>
        <begin position="98"/>
        <end position="118"/>
    </location>
</feature>
<evidence type="ECO:0000313" key="3">
    <source>
        <dbReference type="Proteomes" id="UP000230431"/>
    </source>
</evidence>
<dbReference type="AlphaFoldDB" id="A0A2H0RH17"/>
<dbReference type="EMBL" id="PCYK01000030">
    <property type="protein sequence ID" value="PIR45706.1"/>
    <property type="molecule type" value="Genomic_DNA"/>
</dbReference>
<name>A0A2H0RH17_9BACT</name>
<keyword evidence="1" id="KW-1133">Transmembrane helix</keyword>
<reference evidence="2 3" key="1">
    <citation type="submission" date="2017-09" db="EMBL/GenBank/DDBJ databases">
        <title>Depth-based differentiation of microbial function through sediment-hosted aquifers and enrichment of novel symbionts in the deep terrestrial subsurface.</title>
        <authorList>
            <person name="Probst A.J."/>
            <person name="Ladd B."/>
            <person name="Jarett J.K."/>
            <person name="Geller-Mcgrath D.E."/>
            <person name="Sieber C.M."/>
            <person name="Emerson J.B."/>
            <person name="Anantharaman K."/>
            <person name="Thomas B.C."/>
            <person name="Malmstrom R."/>
            <person name="Stieglmeier M."/>
            <person name="Klingl A."/>
            <person name="Woyke T."/>
            <person name="Ryan C.M."/>
            <person name="Banfield J.F."/>
        </authorList>
    </citation>
    <scope>NUCLEOTIDE SEQUENCE [LARGE SCALE GENOMIC DNA]</scope>
    <source>
        <strain evidence="2">CG10_big_fil_rev_8_21_14_0_10_49_38</strain>
    </source>
</reference>
<proteinExistence type="predicted"/>
<protein>
    <submittedName>
        <fullName evidence="2">Uncharacterized protein</fullName>
    </submittedName>
</protein>